<dbReference type="PANTHER" id="PTHR46056">
    <property type="entry name" value="LONG-CHAIN-ALCOHOL OXIDASE"/>
    <property type="match status" value="1"/>
</dbReference>
<dbReference type="Proteomes" id="UP000676409">
    <property type="component" value="Chromosome"/>
</dbReference>
<dbReference type="GO" id="GO:0016614">
    <property type="term" value="F:oxidoreductase activity, acting on CH-OH group of donors"/>
    <property type="evidence" value="ECO:0007669"/>
    <property type="project" value="InterPro"/>
</dbReference>
<evidence type="ECO:0000256" key="4">
    <source>
        <dbReference type="ARBA" id="ARBA00023002"/>
    </source>
</evidence>
<dbReference type="InterPro" id="IPR036188">
    <property type="entry name" value="FAD/NAD-bd_sf"/>
</dbReference>
<gene>
    <name evidence="7" type="ORF">KCG34_17765</name>
</gene>
<dbReference type="PANTHER" id="PTHR46056:SF12">
    <property type="entry name" value="LONG-CHAIN-ALCOHOL OXIDASE"/>
    <property type="match status" value="1"/>
</dbReference>
<dbReference type="RefSeq" id="WP_211936957.1">
    <property type="nucleotide sequence ID" value="NZ_CP073078.1"/>
</dbReference>
<organism evidence="7 8">
    <name type="scientific">Phenylobacterium montanum</name>
    <dbReference type="NCBI Taxonomy" id="2823693"/>
    <lineage>
        <taxon>Bacteria</taxon>
        <taxon>Pseudomonadati</taxon>
        <taxon>Pseudomonadota</taxon>
        <taxon>Alphaproteobacteria</taxon>
        <taxon>Caulobacterales</taxon>
        <taxon>Caulobacteraceae</taxon>
        <taxon>Phenylobacterium</taxon>
    </lineage>
</organism>
<keyword evidence="3" id="KW-0274">FAD</keyword>
<evidence type="ECO:0000259" key="5">
    <source>
        <dbReference type="Pfam" id="PF00732"/>
    </source>
</evidence>
<evidence type="ECO:0000259" key="6">
    <source>
        <dbReference type="Pfam" id="PF05199"/>
    </source>
</evidence>
<evidence type="ECO:0000256" key="1">
    <source>
        <dbReference type="ARBA" id="ARBA00010790"/>
    </source>
</evidence>
<dbReference type="EMBL" id="CP073078">
    <property type="protein sequence ID" value="QUD86905.1"/>
    <property type="molecule type" value="Genomic_DNA"/>
</dbReference>
<reference evidence="7" key="1">
    <citation type="submission" date="2021-04" db="EMBL/GenBank/DDBJ databases">
        <title>The complete genome sequence of Caulobacter sp. S6.</title>
        <authorList>
            <person name="Tang Y."/>
            <person name="Ouyang W."/>
            <person name="Liu Q."/>
            <person name="Huang B."/>
            <person name="Guo Z."/>
            <person name="Lei P."/>
        </authorList>
    </citation>
    <scope>NUCLEOTIDE SEQUENCE</scope>
    <source>
        <strain evidence="7">S6</strain>
    </source>
</reference>
<dbReference type="InterPro" id="IPR007867">
    <property type="entry name" value="GMC_OxRtase_C"/>
</dbReference>
<dbReference type="SUPFAM" id="SSF51905">
    <property type="entry name" value="FAD/NAD(P)-binding domain"/>
    <property type="match status" value="1"/>
</dbReference>
<feature type="domain" description="Glucose-methanol-choline oxidoreductase N-terminal" evidence="5">
    <location>
        <begin position="197"/>
        <end position="304"/>
    </location>
</feature>
<evidence type="ECO:0000313" key="8">
    <source>
        <dbReference type="Proteomes" id="UP000676409"/>
    </source>
</evidence>
<proteinExistence type="inferred from homology"/>
<evidence type="ECO:0000313" key="7">
    <source>
        <dbReference type="EMBL" id="QUD86905.1"/>
    </source>
</evidence>
<evidence type="ECO:0000256" key="2">
    <source>
        <dbReference type="ARBA" id="ARBA00022630"/>
    </source>
</evidence>
<keyword evidence="2" id="KW-0285">Flavoprotein</keyword>
<dbReference type="Pfam" id="PF00732">
    <property type="entry name" value="GMC_oxred_N"/>
    <property type="match status" value="1"/>
</dbReference>
<name>A0A975FX42_9CAUL</name>
<dbReference type="Gene3D" id="3.50.50.60">
    <property type="entry name" value="FAD/NAD(P)-binding domain"/>
    <property type="match status" value="2"/>
</dbReference>
<comment type="similarity">
    <text evidence="1">Belongs to the GMC oxidoreductase family.</text>
</comment>
<dbReference type="Pfam" id="PF13450">
    <property type="entry name" value="NAD_binding_8"/>
    <property type="match status" value="1"/>
</dbReference>
<accession>A0A975FX42</accession>
<evidence type="ECO:0000256" key="3">
    <source>
        <dbReference type="ARBA" id="ARBA00022827"/>
    </source>
</evidence>
<sequence>MADAFDIIIIGSGAGGATLAQRLAPTGKKILILERGEHLPREVENWDPKTVFIDKKYNTKEQWYDLKGKPFVPATHYWVGGNTTFYGAALMRLRKGDFERTQHAGGISPEWPIKLADMAPYYDEAERHWRVHGARGVDPTETGDEPPYAYPAIKDDPGIAKLRVHLEQQGWKPFSLPLGVDLDQEHPVTSACIKCKTCGGYPCLVKAKSDARTLAIEPILHLPNVTLLTGRKVVRLETDGAGRSVTEVVCETEHGEERWNGDIVALAAGAVNTAVILQASHNAAHPNGLANGSDQVGRNYAFHTLTAMVSLTAAPVDTVFPKTLAVNDFYWNDPRGGFDLPMGHIQMLEYMSGKTLEGQVSDWLPPALAPDHLMDAMAHRMLSMLVISEDLPMPDNRVRLGRDGRINLDYTHNNLEGHERLVKTLDAALDGFVDRAHPISQHHFDLSSLLPLYGTAHQVGTTRFGHDPKSSVLDVNCKAHELDNLYVVDSSFFVSSAAVNPTLTIVANAMRVGDHLKERLG</sequence>
<feature type="domain" description="Glucose-methanol-choline oxidoreductase C-terminal" evidence="6">
    <location>
        <begin position="454"/>
        <end position="509"/>
    </location>
</feature>
<dbReference type="Pfam" id="PF05199">
    <property type="entry name" value="GMC_oxred_C"/>
    <property type="match status" value="1"/>
</dbReference>
<protein>
    <submittedName>
        <fullName evidence="7">GMC family oxidoreductase</fullName>
    </submittedName>
</protein>
<keyword evidence="8" id="KW-1185">Reference proteome</keyword>
<dbReference type="InterPro" id="IPR000172">
    <property type="entry name" value="GMC_OxRdtase_N"/>
</dbReference>
<dbReference type="KEGG" id="caul:KCG34_17765"/>
<dbReference type="AlphaFoldDB" id="A0A975FX42"/>
<keyword evidence="4" id="KW-0560">Oxidoreductase</keyword>
<dbReference type="GO" id="GO:0050660">
    <property type="term" value="F:flavin adenine dinucleotide binding"/>
    <property type="evidence" value="ECO:0007669"/>
    <property type="project" value="InterPro"/>
</dbReference>